<reference evidence="2 3" key="1">
    <citation type="submission" date="2018-05" db="EMBL/GenBank/DDBJ databases">
        <title>Genomic Encyclopedia of Type Strains, Phase IV (KMG-IV): sequencing the most valuable type-strain genomes for metagenomic binning, comparative biology and taxonomic classification.</title>
        <authorList>
            <person name="Goeker M."/>
        </authorList>
    </citation>
    <scope>NUCLEOTIDE SEQUENCE [LARGE SCALE GENOMIC DNA]</scope>
    <source>
        <strain evidence="2 3">DSM 16791</strain>
    </source>
</reference>
<dbReference type="OrthoDB" id="9811204at2"/>
<feature type="transmembrane region" description="Helical" evidence="1">
    <location>
        <begin position="36"/>
        <end position="57"/>
    </location>
</feature>
<sequence>MIPSSDEAARSVAGVLMLLQRRPQGFALLDISRDGFFRSFGAFLWCWPAQTFLWTLVWRDAPEIRPEGLADYLRFFAIVGLCDIAAWIVPVLVLIPAARIFGFGKRFTPLIVATNWFGLVAVYIAFIPGVLRLFTPIPVEAGQLLALVFYGMVIGLYYRVARMSLGNDPMLAALVTMITLICGLFISEFAYRLLGAGLGS</sequence>
<dbReference type="EMBL" id="QGTR01000003">
    <property type="protein sequence ID" value="PWW00062.1"/>
    <property type="molecule type" value="Genomic_DNA"/>
</dbReference>
<comment type="caution">
    <text evidence="2">The sequence shown here is derived from an EMBL/GenBank/DDBJ whole genome shotgun (WGS) entry which is preliminary data.</text>
</comment>
<keyword evidence="1" id="KW-1133">Transmembrane helix</keyword>
<dbReference type="Proteomes" id="UP000246352">
    <property type="component" value="Unassembled WGS sequence"/>
</dbReference>
<feature type="transmembrane region" description="Helical" evidence="1">
    <location>
        <begin position="170"/>
        <end position="191"/>
    </location>
</feature>
<organism evidence="2 3">
    <name type="scientific">Hoeflea marina</name>
    <dbReference type="NCBI Taxonomy" id="274592"/>
    <lineage>
        <taxon>Bacteria</taxon>
        <taxon>Pseudomonadati</taxon>
        <taxon>Pseudomonadota</taxon>
        <taxon>Alphaproteobacteria</taxon>
        <taxon>Hyphomicrobiales</taxon>
        <taxon>Rhizobiaceae</taxon>
        <taxon>Hoeflea</taxon>
    </lineage>
</organism>
<proteinExistence type="predicted"/>
<evidence type="ECO:0000256" key="1">
    <source>
        <dbReference type="SAM" id="Phobius"/>
    </source>
</evidence>
<evidence type="ECO:0008006" key="4">
    <source>
        <dbReference type="Google" id="ProtNLM"/>
    </source>
</evidence>
<dbReference type="RefSeq" id="WP_146215609.1">
    <property type="nucleotide sequence ID" value="NZ_QGTR01000003.1"/>
</dbReference>
<gene>
    <name evidence="2" type="ORF">DFR52_103264</name>
</gene>
<keyword evidence="1" id="KW-0472">Membrane</keyword>
<dbReference type="AlphaFoldDB" id="A0A317PHZ7"/>
<feature type="transmembrane region" description="Helical" evidence="1">
    <location>
        <begin position="137"/>
        <end position="158"/>
    </location>
</feature>
<evidence type="ECO:0000313" key="3">
    <source>
        <dbReference type="Proteomes" id="UP000246352"/>
    </source>
</evidence>
<name>A0A317PHZ7_9HYPH</name>
<keyword evidence="3" id="KW-1185">Reference proteome</keyword>
<accession>A0A317PHZ7</accession>
<protein>
    <recommendedName>
        <fullName evidence="4">Yip1-like protein</fullName>
    </recommendedName>
</protein>
<feature type="transmembrane region" description="Helical" evidence="1">
    <location>
        <begin position="107"/>
        <end position="131"/>
    </location>
</feature>
<evidence type="ECO:0000313" key="2">
    <source>
        <dbReference type="EMBL" id="PWW00062.1"/>
    </source>
</evidence>
<keyword evidence="1" id="KW-0812">Transmembrane</keyword>
<feature type="transmembrane region" description="Helical" evidence="1">
    <location>
        <begin position="72"/>
        <end position="95"/>
    </location>
</feature>